<dbReference type="InterPro" id="IPR001841">
    <property type="entry name" value="Znf_RING"/>
</dbReference>
<dbReference type="GO" id="GO:0061630">
    <property type="term" value="F:ubiquitin protein ligase activity"/>
    <property type="evidence" value="ECO:0007669"/>
    <property type="project" value="TreeGrafter"/>
</dbReference>
<dbReference type="EMBL" id="HBHW01006846">
    <property type="protein sequence ID" value="CAE0037298.1"/>
    <property type="molecule type" value="Transcribed_RNA"/>
</dbReference>
<name>A0A7S2ZE02_9RHOD</name>
<dbReference type="PANTHER" id="PTHR22765:SF411">
    <property type="entry name" value="OS02G0248440 PROTEIN"/>
    <property type="match status" value="1"/>
</dbReference>
<evidence type="ECO:0000256" key="4">
    <source>
        <dbReference type="PROSITE-ProRule" id="PRU00175"/>
    </source>
</evidence>
<dbReference type="AlphaFoldDB" id="A0A7S2ZE02"/>
<keyword evidence="3" id="KW-0862">Zinc</keyword>
<evidence type="ECO:0000256" key="3">
    <source>
        <dbReference type="ARBA" id="ARBA00022833"/>
    </source>
</evidence>
<protein>
    <recommendedName>
        <fullName evidence="5">RING-type domain-containing protein</fullName>
    </recommendedName>
</protein>
<keyword evidence="2 4" id="KW-0863">Zinc-finger</keyword>
<evidence type="ECO:0000313" key="6">
    <source>
        <dbReference type="EMBL" id="CAE0037298.1"/>
    </source>
</evidence>
<sequence length="192" mass="21603">MLSWFDGSRRRRRGRFGPPKRGLRARLFGPGLPSRRIDFAEEEGNEDFRFFLEMGRGALAESVDSDASGENESIVVGPVDRMWNTADHVRVMELEETDAVSVLNFVLQLADLQMSLLPEWTTNEEQCSRSCNVCLEAYKVGSPVRALPCLHFFHKECIDTWLLEGKNTCPVCKCKVSTGISMTDSSTKFADS</sequence>
<dbReference type="Pfam" id="PF13639">
    <property type="entry name" value="zf-RING_2"/>
    <property type="match status" value="1"/>
</dbReference>
<accession>A0A7S2ZE02</accession>
<dbReference type="GO" id="GO:0008270">
    <property type="term" value="F:zinc ion binding"/>
    <property type="evidence" value="ECO:0007669"/>
    <property type="project" value="UniProtKB-KW"/>
</dbReference>
<dbReference type="PANTHER" id="PTHR22765">
    <property type="entry name" value="RING FINGER AND PROTEASE ASSOCIATED DOMAIN-CONTAINING"/>
    <property type="match status" value="1"/>
</dbReference>
<dbReference type="SMART" id="SM00744">
    <property type="entry name" value="RINGv"/>
    <property type="match status" value="1"/>
</dbReference>
<dbReference type="SMART" id="SM00184">
    <property type="entry name" value="RING"/>
    <property type="match status" value="1"/>
</dbReference>
<evidence type="ECO:0000259" key="5">
    <source>
        <dbReference type="PROSITE" id="PS50089"/>
    </source>
</evidence>
<evidence type="ECO:0000256" key="2">
    <source>
        <dbReference type="ARBA" id="ARBA00022771"/>
    </source>
</evidence>
<evidence type="ECO:0000256" key="1">
    <source>
        <dbReference type="ARBA" id="ARBA00022723"/>
    </source>
</evidence>
<dbReference type="SUPFAM" id="SSF57850">
    <property type="entry name" value="RING/U-box"/>
    <property type="match status" value="1"/>
</dbReference>
<dbReference type="InterPro" id="IPR011016">
    <property type="entry name" value="Znf_RING-CH"/>
</dbReference>
<dbReference type="Gene3D" id="3.30.40.10">
    <property type="entry name" value="Zinc/RING finger domain, C3HC4 (zinc finger)"/>
    <property type="match status" value="1"/>
</dbReference>
<dbReference type="InterPro" id="IPR051826">
    <property type="entry name" value="E3_ubiquitin-ligase_domain"/>
</dbReference>
<feature type="domain" description="RING-type" evidence="5">
    <location>
        <begin position="131"/>
        <end position="173"/>
    </location>
</feature>
<dbReference type="GO" id="GO:0006511">
    <property type="term" value="P:ubiquitin-dependent protein catabolic process"/>
    <property type="evidence" value="ECO:0007669"/>
    <property type="project" value="TreeGrafter"/>
</dbReference>
<proteinExistence type="predicted"/>
<dbReference type="InterPro" id="IPR013083">
    <property type="entry name" value="Znf_RING/FYVE/PHD"/>
</dbReference>
<reference evidence="6" key="1">
    <citation type="submission" date="2021-01" db="EMBL/GenBank/DDBJ databases">
        <authorList>
            <person name="Corre E."/>
            <person name="Pelletier E."/>
            <person name="Niang G."/>
            <person name="Scheremetjew M."/>
            <person name="Finn R."/>
            <person name="Kale V."/>
            <person name="Holt S."/>
            <person name="Cochrane G."/>
            <person name="Meng A."/>
            <person name="Brown T."/>
            <person name="Cohen L."/>
        </authorList>
    </citation>
    <scope>NUCLEOTIDE SEQUENCE</scope>
    <source>
        <strain evidence="6">CCMP 769</strain>
    </source>
</reference>
<keyword evidence="1" id="KW-0479">Metal-binding</keyword>
<gene>
    <name evidence="6" type="ORF">RMAR00112_LOCUS5248</name>
</gene>
<dbReference type="CDD" id="cd16454">
    <property type="entry name" value="RING-H2_PA-TM-RING"/>
    <property type="match status" value="1"/>
</dbReference>
<organism evidence="6">
    <name type="scientific">Rhodosorus marinus</name>
    <dbReference type="NCBI Taxonomy" id="101924"/>
    <lineage>
        <taxon>Eukaryota</taxon>
        <taxon>Rhodophyta</taxon>
        <taxon>Stylonematophyceae</taxon>
        <taxon>Stylonematales</taxon>
        <taxon>Stylonemataceae</taxon>
        <taxon>Rhodosorus</taxon>
    </lineage>
</organism>
<dbReference type="PROSITE" id="PS50089">
    <property type="entry name" value="ZF_RING_2"/>
    <property type="match status" value="1"/>
</dbReference>